<feature type="domain" description="HAMP" evidence="12">
    <location>
        <begin position="341"/>
        <end position="394"/>
    </location>
</feature>
<dbReference type="NCBIfam" id="TIGR02481">
    <property type="entry name" value="hemeryth_dom"/>
    <property type="match status" value="1"/>
</dbReference>
<accession>A0A512H9C9</accession>
<dbReference type="Proteomes" id="UP000321567">
    <property type="component" value="Unassembled WGS sequence"/>
</dbReference>
<dbReference type="CDD" id="cd06225">
    <property type="entry name" value="HAMP"/>
    <property type="match status" value="1"/>
</dbReference>
<keyword evidence="3" id="KW-0997">Cell inner membrane</keyword>
<evidence type="ECO:0000256" key="8">
    <source>
        <dbReference type="PROSITE-ProRule" id="PRU00284"/>
    </source>
</evidence>
<dbReference type="GO" id="GO:0046872">
    <property type="term" value="F:metal ion binding"/>
    <property type="evidence" value="ECO:0007669"/>
    <property type="project" value="UniProtKB-KW"/>
</dbReference>
<evidence type="ECO:0000259" key="12">
    <source>
        <dbReference type="PROSITE" id="PS50885"/>
    </source>
</evidence>
<keyword evidence="4" id="KW-0479">Metal-binding</keyword>
<dbReference type="InterPro" id="IPR016131">
    <property type="entry name" value="Haemerythrin_Fe_BS"/>
</dbReference>
<proteinExistence type="inferred from homology"/>
<dbReference type="PROSITE" id="PS00550">
    <property type="entry name" value="HEMERYTHRINS"/>
    <property type="match status" value="1"/>
</dbReference>
<dbReference type="PROSITE" id="PS50885">
    <property type="entry name" value="HAMP"/>
    <property type="match status" value="1"/>
</dbReference>
<dbReference type="PANTHER" id="PTHR32089:SF112">
    <property type="entry name" value="LYSOZYME-LIKE PROTEIN-RELATED"/>
    <property type="match status" value="1"/>
</dbReference>
<keyword evidence="14" id="KW-1185">Reference proteome</keyword>
<sequence length="832" mass="90664">MILPSVSFKTLSGVMIAVLVLMGAVLWICAVGIQGKVSSTDAFWRQYQDTTAPKGVAMEKIVASLGYGGMIDNYTRYVLRKDEQFRSDVMASAGEALGAINDYRAAGATPAEESALATLEQVVRDYRARIAEVDALIGANLDAATIHDGIVVNDQPALDAIATLQAAVRADKHGDANSHSRTEILAQIRAALGFGGMIHLFRDALLDRDENRVVDILTSIASAREGVEALRTLGVNPVEEEALTAIEDVIAHYEQNTSVAAEMFSTPATVEEIDAVVAIPDGPALQGFMTLERELAARYAGERDSVSRNLSATQWLSYAIIGVAVISSTAMIALVVWIQVFRMVRPVRAITGIMKRLSSGDLHLSVPGLDRHDEIGQMAAALEVFREGLIKAESLAQAEREQQEEKARQTQHLENLLRDFDLAMISVLESLGEADSAMKVTAGQMTEGAEGTRREASTVSDSAEQVTSNVEAVASAAEELSSSISEIARQVAQASSVARRAVEETHETSDKLRTLEETVERIDAVVALITDIAGQTNLLALNATIEAARAGEMGKGFAVVAGEVKQLAGQTARATEDIRRQIQEVQNATRDSVQSMANVGGTIREVDDISASIAAAVEEQGAATREIARNVEQTAQDTKDVTRAIDKVREAAENTDRGARAIEEASIRLSEQTSTLRAKVTEFLRQVRGNELQQNAQTLLEWDDSLAFNVPAIDNDHRHIMDLTNALYRRMKKGREEAGLDAAFQELEEYTRRHFTSEEGIMRDHGYPGLSAHQGSHQRFITRLKTLYTEYRGGRDEAGVNLLGFLGKWWLDHIRTEDRAVATHIRSHRRAA</sequence>
<dbReference type="AlphaFoldDB" id="A0A512H9C9"/>
<dbReference type="SUPFAM" id="SSF58104">
    <property type="entry name" value="Methyl-accepting chemotaxis protein (MCP) signaling domain"/>
    <property type="match status" value="1"/>
</dbReference>
<keyword evidence="9" id="KW-0472">Membrane</keyword>
<evidence type="ECO:0000256" key="3">
    <source>
        <dbReference type="ARBA" id="ARBA00022519"/>
    </source>
</evidence>
<evidence type="ECO:0000256" key="6">
    <source>
        <dbReference type="ARBA" id="ARBA00023224"/>
    </source>
</evidence>
<evidence type="ECO:0000256" key="4">
    <source>
        <dbReference type="ARBA" id="ARBA00022723"/>
    </source>
</evidence>
<organism evidence="13 14">
    <name type="scientific">Pararhodospirillum oryzae</name>
    <dbReference type="NCBI Taxonomy" id="478448"/>
    <lineage>
        <taxon>Bacteria</taxon>
        <taxon>Pseudomonadati</taxon>
        <taxon>Pseudomonadota</taxon>
        <taxon>Alphaproteobacteria</taxon>
        <taxon>Rhodospirillales</taxon>
        <taxon>Rhodospirillaceae</taxon>
        <taxon>Pararhodospirillum</taxon>
    </lineage>
</organism>
<dbReference type="SMART" id="SM00304">
    <property type="entry name" value="HAMP"/>
    <property type="match status" value="1"/>
</dbReference>
<comment type="similarity">
    <text evidence="2">Belongs to the hemerythrin family.</text>
</comment>
<dbReference type="InterPro" id="IPR004089">
    <property type="entry name" value="MCPsignal_dom"/>
</dbReference>
<protein>
    <recommendedName>
        <fullName evidence="15">Methyl-accepting chemotaxis protein</fullName>
    </recommendedName>
</protein>
<dbReference type="PANTHER" id="PTHR32089">
    <property type="entry name" value="METHYL-ACCEPTING CHEMOTAXIS PROTEIN MCPB"/>
    <property type="match status" value="1"/>
</dbReference>
<dbReference type="Gene3D" id="1.20.120.50">
    <property type="entry name" value="Hemerythrin-like"/>
    <property type="match status" value="1"/>
</dbReference>
<dbReference type="Gene3D" id="1.10.8.500">
    <property type="entry name" value="HAMP domain in histidine kinase"/>
    <property type="match status" value="1"/>
</dbReference>
<evidence type="ECO:0000256" key="7">
    <source>
        <dbReference type="ARBA" id="ARBA00029447"/>
    </source>
</evidence>
<evidence type="ECO:0008006" key="15">
    <source>
        <dbReference type="Google" id="ProtNLM"/>
    </source>
</evidence>
<dbReference type="GO" id="GO:0007165">
    <property type="term" value="P:signal transduction"/>
    <property type="evidence" value="ECO:0007669"/>
    <property type="project" value="UniProtKB-KW"/>
</dbReference>
<evidence type="ECO:0000256" key="2">
    <source>
        <dbReference type="ARBA" id="ARBA00010587"/>
    </source>
</evidence>
<feature type="domain" description="Methyl-accepting transducer" evidence="10">
    <location>
        <begin position="441"/>
        <end position="663"/>
    </location>
</feature>
<dbReference type="SMART" id="SM00283">
    <property type="entry name" value="MA"/>
    <property type="match status" value="1"/>
</dbReference>
<comment type="subcellular location">
    <subcellularLocation>
        <location evidence="1">Cell inner membrane</location>
        <topology evidence="1">Multi-pass membrane protein</topology>
    </subcellularLocation>
</comment>
<keyword evidence="9" id="KW-0812">Transmembrane</keyword>
<keyword evidence="5" id="KW-0408">Iron</keyword>
<dbReference type="Pfam" id="PF00672">
    <property type="entry name" value="HAMP"/>
    <property type="match status" value="1"/>
</dbReference>
<keyword evidence="9" id="KW-1133">Transmembrane helix</keyword>
<feature type="transmembrane region" description="Helical" evidence="9">
    <location>
        <begin position="315"/>
        <end position="338"/>
    </location>
</feature>
<dbReference type="InterPro" id="IPR012827">
    <property type="entry name" value="Hemerythrin_metal-bd"/>
</dbReference>
<evidence type="ECO:0000313" key="14">
    <source>
        <dbReference type="Proteomes" id="UP000321567"/>
    </source>
</evidence>
<evidence type="ECO:0000256" key="9">
    <source>
        <dbReference type="SAM" id="Phobius"/>
    </source>
</evidence>
<name>A0A512H9C9_9PROT</name>
<dbReference type="CDD" id="cd12107">
    <property type="entry name" value="Hemerythrin"/>
    <property type="match status" value="1"/>
</dbReference>
<dbReference type="PROSITE" id="PS50111">
    <property type="entry name" value="CHEMOTAXIS_TRANSDUC_2"/>
    <property type="match status" value="1"/>
</dbReference>
<dbReference type="GO" id="GO:0005886">
    <property type="term" value="C:plasma membrane"/>
    <property type="evidence" value="ECO:0007669"/>
    <property type="project" value="UniProtKB-SubCell"/>
</dbReference>
<dbReference type="SUPFAM" id="SSF47188">
    <property type="entry name" value="Hemerythrin-like"/>
    <property type="match status" value="1"/>
</dbReference>
<evidence type="ECO:0000313" key="13">
    <source>
        <dbReference type="EMBL" id="GEO82066.1"/>
    </source>
</evidence>
<dbReference type="InterPro" id="IPR003660">
    <property type="entry name" value="HAMP_dom"/>
</dbReference>
<evidence type="ECO:0000259" key="10">
    <source>
        <dbReference type="PROSITE" id="PS50111"/>
    </source>
</evidence>
<dbReference type="InterPro" id="IPR012312">
    <property type="entry name" value="Hemerythrin-like"/>
</dbReference>
<dbReference type="RefSeq" id="WP_170245081.1">
    <property type="nucleotide sequence ID" value="NZ_BJZO01000059.1"/>
</dbReference>
<evidence type="ECO:0000256" key="5">
    <source>
        <dbReference type="ARBA" id="ARBA00023004"/>
    </source>
</evidence>
<dbReference type="PROSITE" id="PS50192">
    <property type="entry name" value="T_SNARE"/>
    <property type="match status" value="1"/>
</dbReference>
<dbReference type="Gene3D" id="1.10.287.950">
    <property type="entry name" value="Methyl-accepting chemotaxis protein"/>
    <property type="match status" value="1"/>
</dbReference>
<feature type="transmembrane region" description="Helical" evidence="9">
    <location>
        <begin position="12"/>
        <end position="33"/>
    </location>
</feature>
<comment type="similarity">
    <text evidence="7">Belongs to the methyl-accepting chemotaxis (MCP) protein family.</text>
</comment>
<keyword evidence="6 8" id="KW-0807">Transducer</keyword>
<dbReference type="InterPro" id="IPR035938">
    <property type="entry name" value="Hemerythrin-like_sf"/>
</dbReference>
<gene>
    <name evidence="13" type="ORF">ROR02_21970</name>
</gene>
<comment type="caution">
    <text evidence="13">The sequence shown here is derived from an EMBL/GenBank/DDBJ whole genome shotgun (WGS) entry which is preliminary data.</text>
</comment>
<feature type="domain" description="T-SNARE coiled-coil homology" evidence="11">
    <location>
        <begin position="586"/>
        <end position="648"/>
    </location>
</feature>
<dbReference type="Pfam" id="PF01814">
    <property type="entry name" value="Hemerythrin"/>
    <property type="match status" value="1"/>
</dbReference>
<dbReference type="Pfam" id="PF00015">
    <property type="entry name" value="MCPsignal"/>
    <property type="match status" value="1"/>
</dbReference>
<evidence type="ECO:0000256" key="1">
    <source>
        <dbReference type="ARBA" id="ARBA00004429"/>
    </source>
</evidence>
<dbReference type="InterPro" id="IPR000727">
    <property type="entry name" value="T_SNARE_dom"/>
</dbReference>
<keyword evidence="3" id="KW-1003">Cell membrane</keyword>
<reference evidence="13 14" key="1">
    <citation type="submission" date="2019-07" db="EMBL/GenBank/DDBJ databases">
        <title>Whole genome shotgun sequence of Rhodospirillum oryzae NBRC 107573.</title>
        <authorList>
            <person name="Hosoyama A."/>
            <person name="Uohara A."/>
            <person name="Ohji S."/>
            <person name="Ichikawa N."/>
        </authorList>
    </citation>
    <scope>NUCLEOTIDE SEQUENCE [LARGE SCALE GENOMIC DNA]</scope>
    <source>
        <strain evidence="13 14">NBRC 107573</strain>
    </source>
</reference>
<dbReference type="EMBL" id="BJZO01000059">
    <property type="protein sequence ID" value="GEO82066.1"/>
    <property type="molecule type" value="Genomic_DNA"/>
</dbReference>
<dbReference type="NCBIfam" id="NF033749">
    <property type="entry name" value="bact_hemeryth"/>
    <property type="match status" value="1"/>
</dbReference>
<evidence type="ECO:0000259" key="11">
    <source>
        <dbReference type="PROSITE" id="PS50192"/>
    </source>
</evidence>